<name>A0A8J6E031_9EUKA</name>
<evidence type="ECO:0000313" key="3">
    <source>
        <dbReference type="Proteomes" id="UP000717585"/>
    </source>
</evidence>
<evidence type="ECO:0000313" key="2">
    <source>
        <dbReference type="EMBL" id="KAG9391583.1"/>
    </source>
</evidence>
<keyword evidence="1" id="KW-0812">Transmembrane</keyword>
<dbReference type="EMBL" id="JAHDYR010000053">
    <property type="protein sequence ID" value="KAG9391583.1"/>
    <property type="molecule type" value="Genomic_DNA"/>
</dbReference>
<proteinExistence type="predicted"/>
<comment type="caution">
    <text evidence="2">The sequence shown here is derived from an EMBL/GenBank/DDBJ whole genome shotgun (WGS) entry which is preliminary data.</text>
</comment>
<accession>A0A8J6E031</accession>
<keyword evidence="1" id="KW-1133">Transmembrane helix</keyword>
<feature type="transmembrane region" description="Helical" evidence="1">
    <location>
        <begin position="61"/>
        <end position="78"/>
    </location>
</feature>
<sequence length="203" mass="22179">MSRATQTMRMALMQPSFSGLFVTCAYLPQAPCHHRFSRAAILARGSSLASRFTPLDDGRAGFFFFSISTAAPTFSALITSSSRLEGSIGLPRRWASASAALAFFVPEYIQSIRLALSGAFPACAIVEAPFFRAFCSRMTRFTSSILRCSISALASAFSMAILFWYVPTCHSLCAFRFPLPIACRGSRVIVYMRHINAQNSPVG</sequence>
<gene>
    <name evidence="2" type="ORF">J8273_6348</name>
</gene>
<protein>
    <submittedName>
        <fullName evidence="2">Uncharacterized protein</fullName>
    </submittedName>
</protein>
<feature type="transmembrane region" description="Helical" evidence="1">
    <location>
        <begin position="146"/>
        <end position="166"/>
    </location>
</feature>
<reference evidence="2" key="1">
    <citation type="submission" date="2021-05" db="EMBL/GenBank/DDBJ databases">
        <title>A free-living protist that lacks canonical eukaryotic 1 DNA replication and segregation systems.</title>
        <authorList>
            <person name="Salas-Leiva D.E."/>
            <person name="Tromer E.C."/>
            <person name="Curtis B.A."/>
            <person name="Jerlstrom-Hultqvist J."/>
            <person name="Kolisko M."/>
            <person name="Yi Z."/>
            <person name="Salas-Leiva J.S."/>
            <person name="Gallot-Lavallee L."/>
            <person name="Kops G.J.P.L."/>
            <person name="Archibald J.M."/>
            <person name="Simpson A.G.B."/>
            <person name="Roger A.J."/>
        </authorList>
    </citation>
    <scope>NUCLEOTIDE SEQUENCE</scope>
    <source>
        <strain evidence="2">BICM</strain>
    </source>
</reference>
<feature type="transmembrane region" description="Helical" evidence="1">
    <location>
        <begin position="115"/>
        <end position="134"/>
    </location>
</feature>
<organism evidence="2 3">
    <name type="scientific">Carpediemonas membranifera</name>
    <dbReference type="NCBI Taxonomy" id="201153"/>
    <lineage>
        <taxon>Eukaryota</taxon>
        <taxon>Metamonada</taxon>
        <taxon>Carpediemonas-like organisms</taxon>
        <taxon>Carpediemonas</taxon>
    </lineage>
</organism>
<evidence type="ECO:0000256" key="1">
    <source>
        <dbReference type="SAM" id="Phobius"/>
    </source>
</evidence>
<keyword evidence="1" id="KW-0472">Membrane</keyword>
<keyword evidence="3" id="KW-1185">Reference proteome</keyword>
<dbReference type="Proteomes" id="UP000717585">
    <property type="component" value="Unassembled WGS sequence"/>
</dbReference>
<dbReference type="AlphaFoldDB" id="A0A8J6E031"/>